<dbReference type="EC" id="2.7.11.1" evidence="1"/>
<organism evidence="10 11">
    <name type="scientific">Asanoa siamensis</name>
    <dbReference type="NCBI Taxonomy" id="926357"/>
    <lineage>
        <taxon>Bacteria</taxon>
        <taxon>Bacillati</taxon>
        <taxon>Actinomycetota</taxon>
        <taxon>Actinomycetes</taxon>
        <taxon>Micromonosporales</taxon>
        <taxon>Micromonosporaceae</taxon>
        <taxon>Asanoa</taxon>
    </lineage>
</organism>
<evidence type="ECO:0000256" key="5">
    <source>
        <dbReference type="ARBA" id="ARBA00022777"/>
    </source>
</evidence>
<dbReference type="Proteomes" id="UP000604117">
    <property type="component" value="Unassembled WGS sequence"/>
</dbReference>
<dbReference type="EMBL" id="BONE01000061">
    <property type="protein sequence ID" value="GIF76428.1"/>
    <property type="molecule type" value="Genomic_DNA"/>
</dbReference>
<evidence type="ECO:0000259" key="9">
    <source>
        <dbReference type="PROSITE" id="PS50011"/>
    </source>
</evidence>
<gene>
    <name evidence="10" type="ORF">Asi02nite_59460</name>
</gene>
<protein>
    <recommendedName>
        <fullName evidence="1">non-specific serine/threonine protein kinase</fullName>
        <ecNumber evidence="1">2.7.11.1</ecNumber>
    </recommendedName>
</protein>
<evidence type="ECO:0000256" key="8">
    <source>
        <dbReference type="SAM" id="MobiDB-lite"/>
    </source>
</evidence>
<dbReference type="Gene3D" id="1.10.510.10">
    <property type="entry name" value="Transferase(Phosphotransferase) domain 1"/>
    <property type="match status" value="1"/>
</dbReference>
<feature type="binding site" evidence="7">
    <location>
        <position position="40"/>
    </location>
    <ligand>
        <name>ATP</name>
        <dbReference type="ChEBI" id="CHEBI:30616"/>
    </ligand>
</feature>
<keyword evidence="4 7" id="KW-0547">Nucleotide-binding</keyword>
<dbReference type="PROSITE" id="PS00108">
    <property type="entry name" value="PROTEIN_KINASE_ST"/>
    <property type="match status" value="1"/>
</dbReference>
<comment type="caution">
    <text evidence="10">The sequence shown here is derived from an EMBL/GenBank/DDBJ whole genome shotgun (WGS) entry which is preliminary data.</text>
</comment>
<evidence type="ECO:0000313" key="11">
    <source>
        <dbReference type="Proteomes" id="UP000604117"/>
    </source>
</evidence>
<dbReference type="Pfam" id="PF00069">
    <property type="entry name" value="Pkinase"/>
    <property type="match status" value="1"/>
</dbReference>
<reference evidence="10 11" key="1">
    <citation type="submission" date="2021-01" db="EMBL/GenBank/DDBJ databases">
        <title>Whole genome shotgun sequence of Asanoa siamensis NBRC 107932.</title>
        <authorList>
            <person name="Komaki H."/>
            <person name="Tamura T."/>
        </authorList>
    </citation>
    <scope>NUCLEOTIDE SEQUENCE [LARGE SCALE GENOMIC DNA]</scope>
    <source>
        <strain evidence="10 11">NBRC 107932</strain>
    </source>
</reference>
<evidence type="ECO:0000256" key="2">
    <source>
        <dbReference type="ARBA" id="ARBA00022527"/>
    </source>
</evidence>
<dbReference type="CDD" id="cd14014">
    <property type="entry name" value="STKc_PknB_like"/>
    <property type="match status" value="1"/>
</dbReference>
<name>A0ABQ4CYU1_9ACTN</name>
<evidence type="ECO:0000256" key="3">
    <source>
        <dbReference type="ARBA" id="ARBA00022679"/>
    </source>
</evidence>
<keyword evidence="11" id="KW-1185">Reference proteome</keyword>
<feature type="compositionally biased region" description="Pro residues" evidence="8">
    <location>
        <begin position="375"/>
        <end position="388"/>
    </location>
</feature>
<dbReference type="PANTHER" id="PTHR43289">
    <property type="entry name" value="MITOGEN-ACTIVATED PROTEIN KINASE KINASE KINASE 20-RELATED"/>
    <property type="match status" value="1"/>
</dbReference>
<dbReference type="InterPro" id="IPR011009">
    <property type="entry name" value="Kinase-like_dom_sf"/>
</dbReference>
<keyword evidence="2" id="KW-0723">Serine/threonine-protein kinase</keyword>
<dbReference type="SMART" id="SM00220">
    <property type="entry name" value="S_TKc"/>
    <property type="match status" value="1"/>
</dbReference>
<accession>A0ABQ4CYU1</accession>
<dbReference type="PANTHER" id="PTHR43289:SF6">
    <property type="entry name" value="SERINE_THREONINE-PROTEIN KINASE NEKL-3"/>
    <property type="match status" value="1"/>
</dbReference>
<dbReference type="PROSITE" id="PS00107">
    <property type="entry name" value="PROTEIN_KINASE_ATP"/>
    <property type="match status" value="1"/>
</dbReference>
<dbReference type="PROSITE" id="PS50011">
    <property type="entry name" value="PROTEIN_KINASE_DOM"/>
    <property type="match status" value="1"/>
</dbReference>
<keyword evidence="3" id="KW-0808">Transferase</keyword>
<evidence type="ECO:0000313" key="10">
    <source>
        <dbReference type="EMBL" id="GIF76428.1"/>
    </source>
</evidence>
<keyword evidence="5" id="KW-0418">Kinase</keyword>
<proteinExistence type="predicted"/>
<dbReference type="SUPFAM" id="SSF56112">
    <property type="entry name" value="Protein kinase-like (PK-like)"/>
    <property type="match status" value="1"/>
</dbReference>
<feature type="region of interest" description="Disordered" evidence="8">
    <location>
        <begin position="320"/>
        <end position="411"/>
    </location>
</feature>
<evidence type="ECO:0000256" key="1">
    <source>
        <dbReference type="ARBA" id="ARBA00012513"/>
    </source>
</evidence>
<evidence type="ECO:0000256" key="4">
    <source>
        <dbReference type="ARBA" id="ARBA00022741"/>
    </source>
</evidence>
<keyword evidence="6 7" id="KW-0067">ATP-binding</keyword>
<dbReference type="InterPro" id="IPR017441">
    <property type="entry name" value="Protein_kinase_ATP_BS"/>
</dbReference>
<dbReference type="Gene3D" id="3.30.200.20">
    <property type="entry name" value="Phosphorylase Kinase, domain 1"/>
    <property type="match status" value="1"/>
</dbReference>
<evidence type="ECO:0000256" key="7">
    <source>
        <dbReference type="PROSITE-ProRule" id="PRU10141"/>
    </source>
</evidence>
<dbReference type="InterPro" id="IPR008271">
    <property type="entry name" value="Ser/Thr_kinase_AS"/>
</dbReference>
<dbReference type="RefSeq" id="WP_203717303.1">
    <property type="nucleotide sequence ID" value="NZ_BONE01000061.1"/>
</dbReference>
<evidence type="ECO:0000256" key="6">
    <source>
        <dbReference type="ARBA" id="ARBA00022840"/>
    </source>
</evidence>
<sequence length="473" mass="48506">MRDDGVLIGRYRLLERLGDGGTAVVWAAHDDVLGRAVAVKVLSDAQSIDEPARRRIRDEARMAAALSHPHIAQVHDFGETDDEQRAPFVVMELVTGRPLSEHAPLTPTGAFRLCAQVAAALSAAHEAGLVHRDIKPANIMVTPLGAKVVDFGIAAPAQPGGPAAPASELYGTPAYLAPERITYDAVEPASDVFSLGVVLYKLLAGHTPWPAGTKSAVMTAHVFSDPAPLPAIGGVPPEVRDLCHACLSRDPAARPTAALVAATLARAAGLRTVHDDLPVAAAPVSPAPRSLRRPLTVAAAAAVLLASGGWWLLGPDGSARAPVDGAPRSPTATPTADAGREDLGGAPAPTAGPVVLPDPTTPPEGTGPPVTRPTAGPPPPAPTLPAPTSPAAEPPAWGTAQRLSSEGGTVDAACSTTDRVRLTAWTPGRGYALDEVDPGPATVAAVTFRHGQDHVTMTVTCADGTPSARITRR</sequence>
<feature type="domain" description="Protein kinase" evidence="9">
    <location>
        <begin position="11"/>
        <end position="277"/>
    </location>
</feature>
<dbReference type="InterPro" id="IPR000719">
    <property type="entry name" value="Prot_kinase_dom"/>
</dbReference>